<dbReference type="Proteomes" id="UP000185478">
    <property type="component" value="Chromosome"/>
</dbReference>
<feature type="transmembrane region" description="Helical" evidence="1">
    <location>
        <begin position="81"/>
        <end position="103"/>
    </location>
</feature>
<gene>
    <name evidence="2" type="ORF">CAQU_10815</name>
</gene>
<keyword evidence="1" id="KW-0812">Transmembrane</keyword>
<evidence type="ECO:0000313" key="2">
    <source>
        <dbReference type="EMBL" id="APT85460.1"/>
    </source>
</evidence>
<proteinExistence type="predicted"/>
<name>A0A1L7CHX7_9CORY</name>
<evidence type="ECO:0008006" key="4">
    <source>
        <dbReference type="Google" id="ProtNLM"/>
    </source>
</evidence>
<evidence type="ECO:0000256" key="1">
    <source>
        <dbReference type="SAM" id="Phobius"/>
    </source>
</evidence>
<protein>
    <recommendedName>
        <fullName evidence="4">DUF2178 domain-containing protein</fullName>
    </recommendedName>
</protein>
<dbReference type="EMBL" id="CP009245">
    <property type="protein sequence ID" value="APT85460.1"/>
    <property type="molecule type" value="Genomic_DNA"/>
</dbReference>
<keyword evidence="3" id="KW-1185">Reference proteome</keyword>
<reference evidence="2 3" key="1">
    <citation type="submission" date="2014-08" db="EMBL/GenBank/DDBJ databases">
        <title>Complete genome sequence of Corynebacterium aquilae S-613T(T) (=DSM 44791(T)), isolated from the choana of a healthy golden eagle.</title>
        <authorList>
            <person name="Ruckert C."/>
            <person name="Albersmeier A."/>
            <person name="Winkler A."/>
            <person name="Kalinowski J."/>
        </authorList>
    </citation>
    <scope>NUCLEOTIDE SEQUENCE [LARGE SCALE GENOMIC DNA]</scope>
    <source>
        <strain evidence="2 3">S-613</strain>
    </source>
</reference>
<feature type="transmembrane region" description="Helical" evidence="1">
    <location>
        <begin position="35"/>
        <end position="53"/>
    </location>
</feature>
<dbReference type="KEGG" id="caqu:CAQU_10815"/>
<sequence>MSRFNKTTMSPTNIAGFSLFAIVMVVLLIQGRWTLFTAMLIGTAISFAMVIHAKKDTSSDVWRIAMFEAVDERDRNIATKALALTMHIDLWAGIIAIWGYVLVNPEKHTWGLAVLAFEIFLLIKIAVFYLATRYYAKRY</sequence>
<keyword evidence="1" id="KW-1133">Transmembrane helix</keyword>
<dbReference type="STRING" id="1431546.CAQU_10815"/>
<keyword evidence="1" id="KW-0472">Membrane</keyword>
<dbReference type="AlphaFoldDB" id="A0A1L7CHX7"/>
<organism evidence="2 3">
    <name type="scientific">Corynebacterium aquilae DSM 44791</name>
    <dbReference type="NCBI Taxonomy" id="1431546"/>
    <lineage>
        <taxon>Bacteria</taxon>
        <taxon>Bacillati</taxon>
        <taxon>Actinomycetota</taxon>
        <taxon>Actinomycetes</taxon>
        <taxon>Mycobacteriales</taxon>
        <taxon>Corynebacteriaceae</taxon>
        <taxon>Corynebacterium</taxon>
    </lineage>
</organism>
<accession>A0A1L7CHX7</accession>
<feature type="transmembrane region" description="Helical" evidence="1">
    <location>
        <begin position="12"/>
        <end position="29"/>
    </location>
</feature>
<evidence type="ECO:0000313" key="3">
    <source>
        <dbReference type="Proteomes" id="UP000185478"/>
    </source>
</evidence>
<feature type="transmembrane region" description="Helical" evidence="1">
    <location>
        <begin position="109"/>
        <end position="131"/>
    </location>
</feature>